<evidence type="ECO:0000259" key="1">
    <source>
        <dbReference type="SMART" id="SM00863"/>
    </source>
</evidence>
<dbReference type="PANTHER" id="PTHR11777">
    <property type="entry name" value="ALANYL-TRNA SYNTHETASE"/>
    <property type="match status" value="1"/>
</dbReference>
<keyword evidence="3" id="KW-1185">Reference proteome</keyword>
<evidence type="ECO:0000313" key="3">
    <source>
        <dbReference type="Proteomes" id="UP000770661"/>
    </source>
</evidence>
<gene>
    <name evidence="2" type="primary">AlaRS-m</name>
    <name evidence="2" type="ORF">GWK47_016877</name>
</gene>
<dbReference type="PANTHER" id="PTHR11777:SF39">
    <property type="entry name" value="ALANINE--TRNA LIGASE, MITOCHONDRIAL"/>
    <property type="match status" value="1"/>
</dbReference>
<dbReference type="InterPro" id="IPR018163">
    <property type="entry name" value="Thr/Ala-tRNA-synth_IIc_edit"/>
</dbReference>
<dbReference type="Gene3D" id="3.30.980.10">
    <property type="entry name" value="Threonyl-trna Synthetase, Chain A, domain 2"/>
    <property type="match status" value="1"/>
</dbReference>
<dbReference type="SUPFAM" id="SSF55186">
    <property type="entry name" value="ThrRS/AlaRS common domain"/>
    <property type="match status" value="1"/>
</dbReference>
<comment type="caution">
    <text evidence="2">The sequence shown here is derived from an EMBL/GenBank/DDBJ whole genome shotgun (WGS) entry which is preliminary data.</text>
</comment>
<organism evidence="2 3">
    <name type="scientific">Chionoecetes opilio</name>
    <name type="common">Atlantic snow crab</name>
    <name type="synonym">Cancer opilio</name>
    <dbReference type="NCBI Taxonomy" id="41210"/>
    <lineage>
        <taxon>Eukaryota</taxon>
        <taxon>Metazoa</taxon>
        <taxon>Ecdysozoa</taxon>
        <taxon>Arthropoda</taxon>
        <taxon>Crustacea</taxon>
        <taxon>Multicrustacea</taxon>
        <taxon>Malacostraca</taxon>
        <taxon>Eumalacostraca</taxon>
        <taxon>Eucarida</taxon>
        <taxon>Decapoda</taxon>
        <taxon>Pleocyemata</taxon>
        <taxon>Brachyura</taxon>
        <taxon>Eubrachyura</taxon>
        <taxon>Majoidea</taxon>
        <taxon>Majidae</taxon>
        <taxon>Chionoecetes</taxon>
    </lineage>
</organism>
<dbReference type="InterPro" id="IPR050058">
    <property type="entry name" value="Ala-tRNA_ligase"/>
</dbReference>
<dbReference type="EMBL" id="JACEEZ010021752">
    <property type="protein sequence ID" value="KAG0713122.1"/>
    <property type="molecule type" value="Genomic_DNA"/>
</dbReference>
<dbReference type="GO" id="GO:0002161">
    <property type="term" value="F:aminoacyl-tRNA deacylase activity"/>
    <property type="evidence" value="ECO:0007669"/>
    <property type="project" value="TreeGrafter"/>
</dbReference>
<dbReference type="GO" id="GO:0006419">
    <property type="term" value="P:alanyl-tRNA aminoacylation"/>
    <property type="evidence" value="ECO:0007669"/>
    <property type="project" value="TreeGrafter"/>
</dbReference>
<dbReference type="Proteomes" id="UP000770661">
    <property type="component" value="Unassembled WGS sequence"/>
</dbReference>
<dbReference type="GO" id="GO:0005739">
    <property type="term" value="C:mitochondrion"/>
    <property type="evidence" value="ECO:0007669"/>
    <property type="project" value="TreeGrafter"/>
</dbReference>
<keyword evidence="2" id="KW-0436">Ligase</keyword>
<evidence type="ECO:0000313" key="2">
    <source>
        <dbReference type="EMBL" id="KAG0713122.1"/>
    </source>
</evidence>
<protein>
    <submittedName>
        <fullName evidence="2">Alanine--tRNA ligase, mitochondrial</fullName>
    </submittedName>
</protein>
<dbReference type="Pfam" id="PF07973">
    <property type="entry name" value="tRNA_SAD"/>
    <property type="match status" value="1"/>
</dbReference>
<dbReference type="GO" id="GO:0005524">
    <property type="term" value="F:ATP binding"/>
    <property type="evidence" value="ECO:0007669"/>
    <property type="project" value="InterPro"/>
</dbReference>
<name>A0A8J4XRH8_CHIOP</name>
<dbReference type="GO" id="GO:0004813">
    <property type="term" value="F:alanine-tRNA ligase activity"/>
    <property type="evidence" value="ECO:0007669"/>
    <property type="project" value="TreeGrafter"/>
</dbReference>
<dbReference type="SMART" id="SM00863">
    <property type="entry name" value="tRNA_SAD"/>
    <property type="match status" value="1"/>
</dbReference>
<sequence length="418" mass="45905">MEKLSFVYLSASLPVCQSGKETVIGNILISVGTSVQKSPWVPLFSVKQESPDNTKASPSLPGHAQTSSRVTPDHLLLQLHTYQSLSLTALTQAQRGVKSWIAQRRPIHRRTLSFRELMEEGRVTLVPGELYPYTVHVISTKAQGDPGSRRECAVESLESMEPCCGTHLLNTADVGSFVIESVGKAGQSNTRIRGLCGKEAARAEGNGVAALHAMREWEHRIHGAIDAGTKERLLNLDRDIQEWHSSVCGQLLPHLTRCCIAEAFEDLMKHLRAHIRVDANVQMANEVKDLMSKQAAGPIIHLVQTDFGTSKPKLRQATKVAKDRPILLLVKSNGTVMARCTLPQEAAEQGASAQAWLSCVQEPLGGHVDTPPDRSPQLVANLRSPKLRPPILQEKLQEALDASNRYIEQFSVLIGKRC</sequence>
<dbReference type="OrthoDB" id="2423964at2759"/>
<dbReference type="AlphaFoldDB" id="A0A8J4XRH8"/>
<proteinExistence type="predicted"/>
<dbReference type="InterPro" id="IPR012947">
    <property type="entry name" value="tRNA_SAD"/>
</dbReference>
<reference evidence="2" key="1">
    <citation type="submission" date="2020-07" db="EMBL/GenBank/DDBJ databases">
        <title>The High-quality genome of the commercially important snow crab, Chionoecetes opilio.</title>
        <authorList>
            <person name="Jeong J.-H."/>
            <person name="Ryu S."/>
        </authorList>
    </citation>
    <scope>NUCLEOTIDE SEQUENCE</scope>
    <source>
        <strain evidence="2">MADBK_172401_WGS</strain>
        <tissue evidence="2">Digestive gland</tissue>
    </source>
</reference>
<accession>A0A8J4XRH8</accession>
<feature type="domain" description="Threonyl/alanyl tRNA synthetase SAD" evidence="1">
    <location>
        <begin position="149"/>
        <end position="193"/>
    </location>
</feature>